<dbReference type="InterPro" id="IPR016346">
    <property type="entry name" value="G-protein_beta_1-5"/>
</dbReference>
<dbReference type="PROSITE" id="PS50082">
    <property type="entry name" value="WD_REPEATS_2"/>
    <property type="match status" value="4"/>
</dbReference>
<organism evidence="5 6">
    <name type="scientific">Stylonychia lemnae</name>
    <name type="common">Ciliate</name>
    <dbReference type="NCBI Taxonomy" id="5949"/>
    <lineage>
        <taxon>Eukaryota</taxon>
        <taxon>Sar</taxon>
        <taxon>Alveolata</taxon>
        <taxon>Ciliophora</taxon>
        <taxon>Intramacronucleata</taxon>
        <taxon>Spirotrichea</taxon>
        <taxon>Stichotrichia</taxon>
        <taxon>Sporadotrichida</taxon>
        <taxon>Oxytrichidae</taxon>
        <taxon>Stylonychinae</taxon>
        <taxon>Stylonychia</taxon>
    </lineage>
</organism>
<protein>
    <submittedName>
        <fullName evidence="5">G protein complex beta subunit</fullName>
    </submittedName>
</protein>
<dbReference type="Pfam" id="PF00400">
    <property type="entry name" value="WD40"/>
    <property type="match status" value="6"/>
</dbReference>
<dbReference type="SMART" id="SM00320">
    <property type="entry name" value="WD40"/>
    <property type="match status" value="7"/>
</dbReference>
<reference evidence="5 6" key="1">
    <citation type="submission" date="2014-06" db="EMBL/GenBank/DDBJ databases">
        <authorList>
            <person name="Swart Estienne"/>
        </authorList>
    </citation>
    <scope>NUCLEOTIDE SEQUENCE [LARGE SCALE GENOMIC DNA]</scope>
    <source>
        <strain evidence="5 6">130c</strain>
    </source>
</reference>
<keyword evidence="4" id="KW-0175">Coiled coil</keyword>
<dbReference type="SUPFAM" id="SSF50978">
    <property type="entry name" value="WD40 repeat-like"/>
    <property type="match status" value="1"/>
</dbReference>
<dbReference type="PRINTS" id="PR00320">
    <property type="entry name" value="GPROTEINBRPT"/>
</dbReference>
<dbReference type="InterPro" id="IPR001680">
    <property type="entry name" value="WD40_rpt"/>
</dbReference>
<feature type="repeat" description="WD" evidence="3">
    <location>
        <begin position="180"/>
        <end position="213"/>
    </location>
</feature>
<evidence type="ECO:0000256" key="1">
    <source>
        <dbReference type="ARBA" id="ARBA00022574"/>
    </source>
</evidence>
<dbReference type="GO" id="GO:0007165">
    <property type="term" value="P:signal transduction"/>
    <property type="evidence" value="ECO:0007669"/>
    <property type="project" value="InterPro"/>
</dbReference>
<dbReference type="PROSITE" id="PS00678">
    <property type="entry name" value="WD_REPEATS_1"/>
    <property type="match status" value="2"/>
</dbReference>
<evidence type="ECO:0000256" key="2">
    <source>
        <dbReference type="ARBA" id="ARBA00022737"/>
    </source>
</evidence>
<gene>
    <name evidence="5" type="primary">Contig7261.g7763</name>
    <name evidence="5" type="ORF">STYLEM_9089</name>
</gene>
<feature type="repeat" description="WD" evidence="3">
    <location>
        <begin position="318"/>
        <end position="352"/>
    </location>
</feature>
<name>A0A078AGV7_STYLE</name>
<dbReference type="PANTHER" id="PTHR19850">
    <property type="entry name" value="GUANINE NUCLEOTIDE-BINDING PROTEIN BETA G PROTEIN BETA"/>
    <property type="match status" value="1"/>
</dbReference>
<dbReference type="InParanoid" id="A0A078AGV7"/>
<feature type="coiled-coil region" evidence="4">
    <location>
        <begin position="11"/>
        <end position="38"/>
    </location>
</feature>
<keyword evidence="2" id="KW-0677">Repeat</keyword>
<dbReference type="Proteomes" id="UP000039865">
    <property type="component" value="Unassembled WGS sequence"/>
</dbReference>
<feature type="repeat" description="WD" evidence="3">
    <location>
        <begin position="222"/>
        <end position="257"/>
    </location>
</feature>
<dbReference type="EMBL" id="CCKQ01008632">
    <property type="protein sequence ID" value="CDW80093.1"/>
    <property type="molecule type" value="Genomic_DNA"/>
</dbReference>
<evidence type="ECO:0000256" key="4">
    <source>
        <dbReference type="SAM" id="Coils"/>
    </source>
</evidence>
<dbReference type="InterPro" id="IPR019775">
    <property type="entry name" value="WD40_repeat_CS"/>
</dbReference>
<dbReference type="InterPro" id="IPR015943">
    <property type="entry name" value="WD40/YVTN_repeat-like_dom_sf"/>
</dbReference>
<dbReference type="AlphaFoldDB" id="A0A078AGV7"/>
<dbReference type="CDD" id="cd00200">
    <property type="entry name" value="WD40"/>
    <property type="match status" value="1"/>
</dbReference>
<dbReference type="InterPro" id="IPR020472">
    <property type="entry name" value="WD40_PAC1"/>
</dbReference>
<dbReference type="OrthoDB" id="283099at2759"/>
<evidence type="ECO:0000313" key="6">
    <source>
        <dbReference type="Proteomes" id="UP000039865"/>
    </source>
</evidence>
<dbReference type="Gene3D" id="2.130.10.10">
    <property type="entry name" value="YVTN repeat-like/Quinoprotein amine dehydrogenase"/>
    <property type="match status" value="1"/>
</dbReference>
<evidence type="ECO:0000313" key="5">
    <source>
        <dbReference type="EMBL" id="CDW80093.1"/>
    </source>
</evidence>
<sequence>MDRNDYRSGGIQSQEAKIEELRHKIKDLREQIDQNQVKTTLKKVSEKNDQFQDISNFNLTVKKTINNREAKLAGSTKKQNESEANVPINCIAFNQNEKFQNQFATCDESGRLSLWDAKKGQQIVEEPKVTNGLLMTCAFENREGKLLACGGIDTKLHIFSINPSGKKKEKLNLIEKVMEFTGHYGLITCCGFLSQQFLISGSNDSSIMLWDFEKPGRFLVKYSDHQNEVLALDVFNLDGNIIATGSNDATTRLWDIRMKNACFRIFEKNQCGISSVKFMTDCVNTIAVGCDDSSIKLYDLRAIGKVGKYKEEQGFESVQSLAFSNSGRFLFSSYFNNKIKVWDTLTEQKVSQMQGPHKDAIKSLSMSFDGSSLISAGKDGIVTLWQ</sequence>
<feature type="repeat" description="WD" evidence="3">
    <location>
        <begin position="354"/>
        <end position="386"/>
    </location>
</feature>
<accession>A0A078AGV7</accession>
<keyword evidence="6" id="KW-1185">Reference proteome</keyword>
<keyword evidence="1 3" id="KW-0853">WD repeat</keyword>
<proteinExistence type="predicted"/>
<dbReference type="OMA" id="GDTNCAL"/>
<dbReference type="SMR" id="A0A078AGV7"/>
<evidence type="ECO:0000256" key="3">
    <source>
        <dbReference type="PROSITE-ProRule" id="PRU00221"/>
    </source>
</evidence>
<dbReference type="InterPro" id="IPR036322">
    <property type="entry name" value="WD40_repeat_dom_sf"/>
</dbReference>
<dbReference type="PROSITE" id="PS50294">
    <property type="entry name" value="WD_REPEATS_REGION"/>
    <property type="match status" value="3"/>
</dbReference>